<feature type="compositionally biased region" description="Polar residues" evidence="1">
    <location>
        <begin position="31"/>
        <end position="45"/>
    </location>
</feature>
<protein>
    <submittedName>
        <fullName evidence="2">Putative secreted protein</fullName>
    </submittedName>
</protein>
<reference evidence="2" key="1">
    <citation type="submission" date="2012-11" db="EMBL/GenBank/DDBJ databases">
        <title>The Vampirome: Transcriptome and Proteome Analysis of the Submandibular and Accessory Glands of the Vampire Bat and Vector of Human Rabies, Desmodus rotundus.</title>
        <authorList>
            <person name="Francischetti I.M.B."/>
            <person name="Assumpcao T.C.F."/>
            <person name="Ma D."/>
            <person name="Vicente E.C."/>
            <person name="Ribeiro J.M.C."/>
        </authorList>
    </citation>
    <scope>NUCLEOTIDE SEQUENCE</scope>
    <source>
        <tissue evidence="2">Salivary gland</tissue>
    </source>
</reference>
<proteinExistence type="evidence at transcript level"/>
<dbReference type="AlphaFoldDB" id="K9IRE2"/>
<feature type="non-terminal residue" evidence="2">
    <location>
        <position position="1"/>
    </location>
</feature>
<sequence>RARGKAGGASLQSILSAAWTQGQVQECGGRSLSQGTEDSPLTEPSETLCPCPLARNNKTPSPSWRGSLPGSEEIRGLGAHKTTSRTLPSEEPCFYSKKALVTESKANGT</sequence>
<evidence type="ECO:0000313" key="2">
    <source>
        <dbReference type="EMBL" id="JAA50472.1"/>
    </source>
</evidence>
<accession>K9IRE2</accession>
<dbReference type="EMBL" id="GABZ01003053">
    <property type="protein sequence ID" value="JAA50472.1"/>
    <property type="molecule type" value="mRNA"/>
</dbReference>
<organism evidence="2">
    <name type="scientific">Desmodus rotundus</name>
    <name type="common">Vampire bat</name>
    <dbReference type="NCBI Taxonomy" id="9430"/>
    <lineage>
        <taxon>Eukaryota</taxon>
        <taxon>Metazoa</taxon>
        <taxon>Chordata</taxon>
        <taxon>Craniata</taxon>
        <taxon>Vertebrata</taxon>
        <taxon>Euteleostomi</taxon>
        <taxon>Mammalia</taxon>
        <taxon>Eutheria</taxon>
        <taxon>Laurasiatheria</taxon>
        <taxon>Chiroptera</taxon>
        <taxon>Yangochiroptera</taxon>
        <taxon>Phyllostomidae</taxon>
        <taxon>Desmodontinae</taxon>
        <taxon>Desmodus</taxon>
    </lineage>
</organism>
<name>K9IRE2_DESRO</name>
<evidence type="ECO:0000256" key="1">
    <source>
        <dbReference type="SAM" id="MobiDB-lite"/>
    </source>
</evidence>
<feature type="region of interest" description="Disordered" evidence="1">
    <location>
        <begin position="25"/>
        <end position="89"/>
    </location>
</feature>